<gene>
    <name evidence="3" type="ORF">OL599_13555</name>
</gene>
<sequence>MRAPSWPLHEIDAGETGQPPKAGYRTVMDMASDALGPGPDLAMCGAGSTFPLHDEPLAKEARMRFRQLWPVALFAALLFFAAGCARGPSGPTTSAFDGTYQGTAYNIGDPGGGCVLRTPTSVMTVSQGYVQFGQYSGTVSPSGYVQMLHGWFSVSGQFGGGKFQGEVRYPQPGCLYRLDMPRIA</sequence>
<accession>A0AA41YMT1</accession>
<comment type="caution">
    <text evidence="3">The sequence shown here is derived from an EMBL/GenBank/DDBJ whole genome shotgun (WGS) entry which is preliminary data.</text>
</comment>
<evidence type="ECO:0000313" key="4">
    <source>
        <dbReference type="Proteomes" id="UP001165679"/>
    </source>
</evidence>
<reference evidence="3" key="2">
    <citation type="submission" date="2022-10" db="EMBL/GenBank/DDBJ databases">
        <authorList>
            <person name="Trinh H.N."/>
        </authorList>
    </citation>
    <scope>NUCLEOTIDE SEQUENCE</scope>
    <source>
        <strain evidence="3">RN2-1</strain>
    </source>
</reference>
<name>A0AA41YMT1_9PROT</name>
<evidence type="ECO:0000256" key="1">
    <source>
        <dbReference type="SAM" id="MobiDB-lite"/>
    </source>
</evidence>
<keyword evidence="4" id="KW-1185">Reference proteome</keyword>
<organism evidence="3 4">
    <name type="scientific">Limobrevibacterium gyesilva</name>
    <dbReference type="NCBI Taxonomy" id="2991712"/>
    <lineage>
        <taxon>Bacteria</taxon>
        <taxon>Pseudomonadati</taxon>
        <taxon>Pseudomonadota</taxon>
        <taxon>Alphaproteobacteria</taxon>
        <taxon>Acetobacterales</taxon>
        <taxon>Acetobacteraceae</taxon>
        <taxon>Limobrevibacterium</taxon>
    </lineage>
</organism>
<feature type="transmembrane region" description="Helical" evidence="2">
    <location>
        <begin position="68"/>
        <end position="88"/>
    </location>
</feature>
<keyword evidence="2" id="KW-1133">Transmembrane helix</keyword>
<protein>
    <submittedName>
        <fullName evidence="3">Uncharacterized protein</fullName>
    </submittedName>
</protein>
<evidence type="ECO:0000256" key="2">
    <source>
        <dbReference type="SAM" id="Phobius"/>
    </source>
</evidence>
<reference evidence="3" key="1">
    <citation type="submission" date="2022-09" db="EMBL/GenBank/DDBJ databases">
        <title>Rhodovastum sp. nov. RN2-1 isolated from soil in Seongnam, South Korea.</title>
        <authorList>
            <person name="Le N.T."/>
        </authorList>
    </citation>
    <scope>NUCLEOTIDE SEQUENCE</scope>
    <source>
        <strain evidence="3">RN2-1</strain>
    </source>
</reference>
<dbReference type="Proteomes" id="UP001165679">
    <property type="component" value="Unassembled WGS sequence"/>
</dbReference>
<dbReference type="EMBL" id="JAPDNT010000010">
    <property type="protein sequence ID" value="MCW3475605.1"/>
    <property type="molecule type" value="Genomic_DNA"/>
</dbReference>
<dbReference type="AlphaFoldDB" id="A0AA41YMT1"/>
<feature type="region of interest" description="Disordered" evidence="1">
    <location>
        <begin position="1"/>
        <end position="23"/>
    </location>
</feature>
<keyword evidence="2" id="KW-0812">Transmembrane</keyword>
<evidence type="ECO:0000313" key="3">
    <source>
        <dbReference type="EMBL" id="MCW3475605.1"/>
    </source>
</evidence>
<keyword evidence="2" id="KW-0472">Membrane</keyword>
<proteinExistence type="predicted"/>